<dbReference type="AlphaFoldDB" id="A0A1S8WQ07"/>
<feature type="non-terminal residue" evidence="1">
    <location>
        <position position="129"/>
    </location>
</feature>
<reference evidence="1 2" key="1">
    <citation type="submission" date="2015-03" db="EMBL/GenBank/DDBJ databases">
        <title>Draft genome of the nematode, Opisthorchis viverrini.</title>
        <authorList>
            <person name="Mitreva M."/>
        </authorList>
    </citation>
    <scope>NUCLEOTIDE SEQUENCE [LARGE SCALE GENOMIC DNA]</scope>
    <source>
        <strain evidence="1">Khon Kaen</strain>
    </source>
</reference>
<evidence type="ECO:0000313" key="1">
    <source>
        <dbReference type="EMBL" id="OON16569.1"/>
    </source>
</evidence>
<gene>
    <name evidence="1" type="ORF">X801_07618</name>
</gene>
<evidence type="ECO:0000313" key="2">
    <source>
        <dbReference type="Proteomes" id="UP000243686"/>
    </source>
</evidence>
<sequence>MQRNQYVVPDGTTISAPRAPYHLAPEIVVITASVYARTRVCVRTDACDSRAMRTNRNQCNMINHLSPVLMTATAADVVWMALVNVTMGLVEKLVKRYAAIASGLLGVNHVSLARRAIAEEGTLKKTVPV</sequence>
<organism evidence="1 2">
    <name type="scientific">Opisthorchis viverrini</name>
    <name type="common">Southeast Asian liver fluke</name>
    <dbReference type="NCBI Taxonomy" id="6198"/>
    <lineage>
        <taxon>Eukaryota</taxon>
        <taxon>Metazoa</taxon>
        <taxon>Spiralia</taxon>
        <taxon>Lophotrochozoa</taxon>
        <taxon>Platyhelminthes</taxon>
        <taxon>Trematoda</taxon>
        <taxon>Digenea</taxon>
        <taxon>Opisthorchiida</taxon>
        <taxon>Opisthorchiata</taxon>
        <taxon>Opisthorchiidae</taxon>
        <taxon>Opisthorchis</taxon>
    </lineage>
</organism>
<accession>A0A1S8WQ07</accession>
<name>A0A1S8WQ07_OPIVI</name>
<dbReference type="EMBL" id="KV897097">
    <property type="protein sequence ID" value="OON16569.1"/>
    <property type="molecule type" value="Genomic_DNA"/>
</dbReference>
<dbReference type="Proteomes" id="UP000243686">
    <property type="component" value="Unassembled WGS sequence"/>
</dbReference>
<proteinExistence type="predicted"/>
<protein>
    <submittedName>
        <fullName evidence="1">Uncharacterized protein</fullName>
    </submittedName>
</protein>
<keyword evidence="2" id="KW-1185">Reference proteome</keyword>